<evidence type="ECO:0000256" key="2">
    <source>
        <dbReference type="ARBA" id="ARBA00022692"/>
    </source>
</evidence>
<dbReference type="Pfam" id="PF07782">
    <property type="entry name" value="DC_STAMP"/>
    <property type="match status" value="1"/>
</dbReference>
<dbReference type="InterPro" id="IPR012858">
    <property type="entry name" value="DC_STAMP-like"/>
</dbReference>
<feature type="domain" description="Dendritic cell-specific transmembrane protein-like" evidence="6">
    <location>
        <begin position="347"/>
        <end position="529"/>
    </location>
</feature>
<feature type="transmembrane region" description="Helical" evidence="5">
    <location>
        <begin position="390"/>
        <end position="413"/>
    </location>
</feature>
<dbReference type="Proteomes" id="UP000789390">
    <property type="component" value="Unassembled WGS sequence"/>
</dbReference>
<protein>
    <recommendedName>
        <fullName evidence="6">Dendritic cell-specific transmembrane protein-like domain-containing protein</fullName>
    </recommendedName>
</protein>
<comment type="subcellular location">
    <subcellularLocation>
        <location evidence="1">Membrane</location>
        <topology evidence="1">Multi-pass membrane protein</topology>
    </subcellularLocation>
</comment>
<keyword evidence="4 5" id="KW-0472">Membrane</keyword>
<feature type="transmembrane region" description="Helical" evidence="5">
    <location>
        <begin position="49"/>
        <end position="68"/>
    </location>
</feature>
<dbReference type="EMBL" id="CAKKLH010000046">
    <property type="protein sequence ID" value="CAH0100963.1"/>
    <property type="molecule type" value="Genomic_DNA"/>
</dbReference>
<gene>
    <name evidence="7" type="ORF">DGAL_LOCUS3253</name>
</gene>
<evidence type="ECO:0000256" key="1">
    <source>
        <dbReference type="ARBA" id="ARBA00004141"/>
    </source>
</evidence>
<sequence>MFILTADSKRFAMVVSVLFFLTIGSYFYSFRVGDLPCGRNSISTQPFCFAAAAGGFCFVTGLVIGTTWRFMPISLRPFLECSLSLVGTIPSGFTAHVFVKALAYAEIIQSLSHIRELTIIPLTAVDCLKNETIYSAQLIRNSSVFQHHHMDQVNTGVVDIAAKFNNVNGTQHQFRDAVEMGFKWLESKGFGCQQVISKPFETCLNATKAAKKDCQVKGADAFCDIVNISEEICLRLVTLSRGPCQDLGPKKITEMLMSFRERLSSLASGAIRMRVGILFELHATSNVGNKLNETWTSILTILRNTSEFIRMIYDVTIDYVLKLMAAAGLLFWPIGYVCFYLWGPLSFDNFYMTHSEHNEIQGLEEMTEIQMEDLQVVPVWLPTPKEIVKMLWHLIFAIDQLVIIAVLLVDFYYTNWVNDLHAKWTELFQNFQKNLFENNIQQTSQTAGIGFIGDTIVQQLEKLQEAIGFCRLLSCIRPAPPIPYSYNVFLIALAQRALYIFAQTKWRYLPSFICARFYRRRHDFRMSYLKAKIIFESVTDQDQSSRTNSFASRFKRMFSNCILRLRDSIHKKTDV</sequence>
<feature type="transmembrane region" description="Helical" evidence="5">
    <location>
        <begin position="319"/>
        <end position="342"/>
    </location>
</feature>
<evidence type="ECO:0000259" key="6">
    <source>
        <dbReference type="Pfam" id="PF07782"/>
    </source>
</evidence>
<keyword evidence="8" id="KW-1185">Reference proteome</keyword>
<dbReference type="PANTHER" id="PTHR21041:SF17">
    <property type="entry name" value="E3 UBIQUITIN-PROTEIN LIGASE DCST1"/>
    <property type="match status" value="1"/>
</dbReference>
<name>A0A8J2RJH8_9CRUS</name>
<dbReference type="InterPro" id="IPR051856">
    <property type="entry name" value="CSR-E3_Ligase_Protein"/>
</dbReference>
<evidence type="ECO:0000313" key="8">
    <source>
        <dbReference type="Proteomes" id="UP000789390"/>
    </source>
</evidence>
<accession>A0A8J2RJH8</accession>
<dbReference type="PANTHER" id="PTHR21041">
    <property type="entry name" value="DENDRITIC CELL-SPECIFIC TRANSMEMBRANE PROTEIN"/>
    <property type="match status" value="1"/>
</dbReference>
<keyword evidence="2 5" id="KW-0812">Transmembrane</keyword>
<proteinExistence type="predicted"/>
<feature type="transmembrane region" description="Helical" evidence="5">
    <location>
        <begin position="12"/>
        <end position="29"/>
    </location>
</feature>
<evidence type="ECO:0000256" key="5">
    <source>
        <dbReference type="SAM" id="Phobius"/>
    </source>
</evidence>
<organism evidence="7 8">
    <name type="scientific">Daphnia galeata</name>
    <dbReference type="NCBI Taxonomy" id="27404"/>
    <lineage>
        <taxon>Eukaryota</taxon>
        <taxon>Metazoa</taxon>
        <taxon>Ecdysozoa</taxon>
        <taxon>Arthropoda</taxon>
        <taxon>Crustacea</taxon>
        <taxon>Branchiopoda</taxon>
        <taxon>Diplostraca</taxon>
        <taxon>Cladocera</taxon>
        <taxon>Anomopoda</taxon>
        <taxon>Daphniidae</taxon>
        <taxon>Daphnia</taxon>
    </lineage>
</organism>
<comment type="caution">
    <text evidence="7">The sequence shown here is derived from an EMBL/GenBank/DDBJ whole genome shotgun (WGS) entry which is preliminary data.</text>
</comment>
<evidence type="ECO:0000256" key="4">
    <source>
        <dbReference type="ARBA" id="ARBA00023136"/>
    </source>
</evidence>
<dbReference type="OrthoDB" id="6343858at2759"/>
<dbReference type="Pfam" id="PF26039">
    <property type="entry name" value="Dcst2"/>
    <property type="match status" value="1"/>
</dbReference>
<dbReference type="AlphaFoldDB" id="A0A8J2RJH8"/>
<reference evidence="7" key="1">
    <citation type="submission" date="2021-11" db="EMBL/GenBank/DDBJ databases">
        <authorList>
            <person name="Schell T."/>
        </authorList>
    </citation>
    <scope>NUCLEOTIDE SEQUENCE</scope>
    <source>
        <strain evidence="7">M5</strain>
    </source>
</reference>
<evidence type="ECO:0000313" key="7">
    <source>
        <dbReference type="EMBL" id="CAH0100963.1"/>
    </source>
</evidence>
<dbReference type="GO" id="GO:0016020">
    <property type="term" value="C:membrane"/>
    <property type="evidence" value="ECO:0007669"/>
    <property type="project" value="UniProtKB-SubCell"/>
</dbReference>
<evidence type="ECO:0000256" key="3">
    <source>
        <dbReference type="ARBA" id="ARBA00022989"/>
    </source>
</evidence>
<keyword evidence="3 5" id="KW-1133">Transmembrane helix</keyword>